<feature type="transmembrane region" description="Helical" evidence="1">
    <location>
        <begin position="32"/>
        <end position="50"/>
    </location>
</feature>
<evidence type="ECO:0000313" key="2">
    <source>
        <dbReference type="EMBL" id="MDT7518967.1"/>
    </source>
</evidence>
<dbReference type="RefSeq" id="WP_313874681.1">
    <property type="nucleotide sequence ID" value="NZ_JAVBIK010000001.1"/>
</dbReference>
<sequence>MNKDLNRFFIPAASALGALALVWIAAGFVSTSPLALVMTLVIAAVYAAGLRELHHYRAGTRGLHAALSNIPPAMDTLAPWLEQVPAPLQHSVRLRIEGERVALPGPALTPYLVGLLVMLGMLGTFLGMVLTFKGAVFALEGSTDLQAIRSALAAPIKGLGLSFGTSVAGVASSAMLGLVSALSRRDRLHTGRLLDQRIAGVLRPFSLAHQREASLLALQQQSHALPAVAEQLQRLMTQMEQRHDTLSTQLESRQHAFHEDVNRAYTTLAAAVGQSLQDSLLAGARHAGETIVPVVETAMQQLAAESRAQHDRTSNTLHTQLQDMLAGFRESTQALTSDWARALGQSTQTLQTEWQNAGAQALAQQQAVCAALETSAATITTRTTEQAAAALGGVTQVLARSEALFDAHHHSEAAWAAQQQSRMDALAALWRTELAALRTEEAARGEAASARLSELTTRLRTEMTRLDERDTQTLQERHQLMERLSGLLQSAEATTQGQRAAIDTLVATAGSTLAQVQAQFAQTLALQGDKAEQLAAHVQGSAVELTSLSSSFQHAVELFVGSNDALVRSLQGIEAAVSQSVERSDEQLAYYVTQAREVIDLSLSAQKSVVEDLRKLRNQPATTAQGQA</sequence>
<evidence type="ECO:0008006" key="4">
    <source>
        <dbReference type="Google" id="ProtNLM"/>
    </source>
</evidence>
<evidence type="ECO:0000256" key="1">
    <source>
        <dbReference type="SAM" id="Phobius"/>
    </source>
</evidence>
<gene>
    <name evidence="2" type="ORF">RAE19_09630</name>
</gene>
<protein>
    <recommendedName>
        <fullName evidence="4">DUF802 domain-containing protein</fullName>
    </recommendedName>
</protein>
<keyword evidence="1" id="KW-0812">Transmembrane</keyword>
<feature type="transmembrane region" description="Helical" evidence="1">
    <location>
        <begin position="7"/>
        <end position="26"/>
    </location>
</feature>
<proteinExistence type="predicted"/>
<name>A0ABU3KML3_9BURK</name>
<accession>A0ABU3KML3</accession>
<keyword evidence="3" id="KW-1185">Reference proteome</keyword>
<organism evidence="2 3">
    <name type="scientific">Rhodoferax potami</name>
    <dbReference type="NCBI Taxonomy" id="3068338"/>
    <lineage>
        <taxon>Bacteria</taxon>
        <taxon>Pseudomonadati</taxon>
        <taxon>Pseudomonadota</taxon>
        <taxon>Betaproteobacteria</taxon>
        <taxon>Burkholderiales</taxon>
        <taxon>Comamonadaceae</taxon>
        <taxon>Rhodoferax</taxon>
    </lineage>
</organism>
<feature type="transmembrane region" description="Helical" evidence="1">
    <location>
        <begin position="111"/>
        <end position="139"/>
    </location>
</feature>
<reference evidence="2 3" key="1">
    <citation type="submission" date="2023-08" db="EMBL/GenBank/DDBJ databases">
        <title>Rhodoferax potami sp. nov. and Rhodoferax mekongensis sp. nov., isolated from the Mekong River in Thailand.</title>
        <authorList>
            <person name="Kitikhun S."/>
            <person name="Charoenyingcharoen P."/>
            <person name="Siriarchawattana P."/>
            <person name="Likhitrattanapisal S."/>
            <person name="Nilsakha T."/>
            <person name="Chanpet A."/>
            <person name="Rattanawaree P."/>
            <person name="Ingsriswang S."/>
        </authorList>
    </citation>
    <scope>NUCLEOTIDE SEQUENCE [LARGE SCALE GENOMIC DNA]</scope>
    <source>
        <strain evidence="2 3">TBRC 17660</strain>
    </source>
</reference>
<keyword evidence="1" id="KW-1133">Transmembrane helix</keyword>
<evidence type="ECO:0000313" key="3">
    <source>
        <dbReference type="Proteomes" id="UP001321700"/>
    </source>
</evidence>
<comment type="caution">
    <text evidence="2">The sequence shown here is derived from an EMBL/GenBank/DDBJ whole genome shotgun (WGS) entry which is preliminary data.</text>
</comment>
<dbReference type="EMBL" id="JAVBIK010000001">
    <property type="protein sequence ID" value="MDT7518967.1"/>
    <property type="molecule type" value="Genomic_DNA"/>
</dbReference>
<keyword evidence="1" id="KW-0472">Membrane</keyword>
<dbReference type="Proteomes" id="UP001321700">
    <property type="component" value="Unassembled WGS sequence"/>
</dbReference>